<organism evidence="1 2">
    <name type="scientific">Panacibacter microcysteis</name>
    <dbReference type="NCBI Taxonomy" id="2793269"/>
    <lineage>
        <taxon>Bacteria</taxon>
        <taxon>Pseudomonadati</taxon>
        <taxon>Bacteroidota</taxon>
        <taxon>Chitinophagia</taxon>
        <taxon>Chitinophagales</taxon>
        <taxon>Chitinophagaceae</taxon>
        <taxon>Panacibacter</taxon>
    </lineage>
</organism>
<dbReference type="EMBL" id="JADWYR010000001">
    <property type="protein sequence ID" value="MBG9375340.1"/>
    <property type="molecule type" value="Genomic_DNA"/>
</dbReference>
<accession>A0A931GUG0</accession>
<protein>
    <submittedName>
        <fullName evidence="1">Uncharacterized protein</fullName>
    </submittedName>
</protein>
<dbReference type="RefSeq" id="WP_196989395.1">
    <property type="nucleotide sequence ID" value="NZ_JADWYR010000001.1"/>
</dbReference>
<name>A0A931GUG0_9BACT</name>
<comment type="caution">
    <text evidence="1">The sequence shown here is derived from an EMBL/GenBank/DDBJ whole genome shotgun (WGS) entry which is preliminary data.</text>
</comment>
<dbReference type="AlphaFoldDB" id="A0A931GUG0"/>
<reference evidence="1" key="1">
    <citation type="submission" date="2020-11" db="EMBL/GenBank/DDBJ databases">
        <title>Bacterial whole genome sequence for Panacibacter sp. DH6.</title>
        <authorList>
            <person name="Le V."/>
            <person name="Ko S."/>
            <person name="Ahn C.-Y."/>
            <person name="Oh H.-M."/>
        </authorList>
    </citation>
    <scope>NUCLEOTIDE SEQUENCE</scope>
    <source>
        <strain evidence="1">DH6</strain>
    </source>
</reference>
<dbReference type="PROSITE" id="PS51257">
    <property type="entry name" value="PROKAR_LIPOPROTEIN"/>
    <property type="match status" value="1"/>
</dbReference>
<evidence type="ECO:0000313" key="1">
    <source>
        <dbReference type="EMBL" id="MBG9375340.1"/>
    </source>
</evidence>
<evidence type="ECO:0000313" key="2">
    <source>
        <dbReference type="Proteomes" id="UP000628448"/>
    </source>
</evidence>
<keyword evidence="2" id="KW-1185">Reference proteome</keyword>
<dbReference type="Proteomes" id="UP000628448">
    <property type="component" value="Unassembled WGS sequence"/>
</dbReference>
<proteinExistence type="predicted"/>
<sequence length="332" mass="36602">MKPLFLSATATMLLLTACEKEMKPQTSVAATATVSNLEFTDTVKVPLTDLATGTYYGFTGGLYPDGENTPSGQYATDLDSVSASVVPLDANGNYSPSGKIGFISIGASTCSIMMNNLRKKTKASPLTNPLLLTANCTGGGESIQEINDTITNAYWNVAFSKLAKNNLTAPQVQVVYLETDDSISVMSFPERPLNTRQVYTTTLQILLTKFPNLKVVYLLGRTTTFLGTGKKQQNREPGPYYNGWGCKFLIAGQINNEPELQYKGVERKVPMVTWGWYQWSVGYQPRNDGFLWTKELTRDGLHANDQGANILSANFMNFLLNDPYASKWYAKH</sequence>
<gene>
    <name evidence="1" type="ORF">I5907_03790</name>
</gene>